<dbReference type="Gene3D" id="3.40.50.80">
    <property type="entry name" value="Nucleotide-binding domain of ferredoxin-NADP reductase (FNR) module"/>
    <property type="match status" value="1"/>
</dbReference>
<comment type="cofactor">
    <cofactor evidence="1">
        <name>FAD</name>
        <dbReference type="ChEBI" id="CHEBI:57692"/>
    </cofactor>
</comment>
<evidence type="ECO:0000256" key="7">
    <source>
        <dbReference type="ARBA" id="ARBA00023004"/>
    </source>
</evidence>
<dbReference type="STRING" id="1150368.SAMN02927921_01670"/>
<dbReference type="SUPFAM" id="SSF54292">
    <property type="entry name" value="2Fe-2S ferredoxin-like"/>
    <property type="match status" value="1"/>
</dbReference>
<dbReference type="SUPFAM" id="SSF52343">
    <property type="entry name" value="Ferredoxin reductase-like, C-terminal NADP-linked domain"/>
    <property type="match status" value="1"/>
</dbReference>
<dbReference type="PROSITE" id="PS51085">
    <property type="entry name" value="2FE2S_FER_2"/>
    <property type="match status" value="1"/>
</dbReference>
<evidence type="ECO:0000256" key="8">
    <source>
        <dbReference type="ARBA" id="ARBA00023014"/>
    </source>
</evidence>
<feature type="domain" description="2Fe-2S ferredoxin-type" evidence="9">
    <location>
        <begin position="260"/>
        <end position="350"/>
    </location>
</feature>
<dbReference type="SUPFAM" id="SSF63380">
    <property type="entry name" value="Riboflavin synthase domain-like"/>
    <property type="match status" value="1"/>
</dbReference>
<keyword evidence="2" id="KW-0285">Flavoprotein</keyword>
<dbReference type="InterPro" id="IPR036010">
    <property type="entry name" value="2Fe-2S_ferredoxin-like_sf"/>
</dbReference>
<keyword evidence="7" id="KW-0408">Iron</keyword>
<gene>
    <name evidence="11" type="ORF">SAMN02927921_01670</name>
</gene>
<dbReference type="InterPro" id="IPR017938">
    <property type="entry name" value="Riboflavin_synthase-like_b-brl"/>
</dbReference>
<evidence type="ECO:0000256" key="3">
    <source>
        <dbReference type="ARBA" id="ARBA00022714"/>
    </source>
</evidence>
<dbReference type="InterPro" id="IPR012675">
    <property type="entry name" value="Beta-grasp_dom_sf"/>
</dbReference>
<dbReference type="PANTHER" id="PTHR47354:SF8">
    <property type="entry name" value="1,2-PHENYLACETYL-COA EPOXIDASE, SUBUNIT E"/>
    <property type="match status" value="1"/>
</dbReference>
<dbReference type="Pfam" id="PF00175">
    <property type="entry name" value="NAD_binding_1"/>
    <property type="match status" value="1"/>
</dbReference>
<dbReference type="PANTHER" id="PTHR47354">
    <property type="entry name" value="NADH OXIDOREDUCTASE HCR"/>
    <property type="match status" value="1"/>
</dbReference>
<keyword evidence="8" id="KW-0411">Iron-sulfur</keyword>
<keyword evidence="3" id="KW-0001">2Fe-2S</keyword>
<evidence type="ECO:0000313" key="11">
    <source>
        <dbReference type="EMBL" id="SFW43633.1"/>
    </source>
</evidence>
<dbReference type="InterPro" id="IPR008333">
    <property type="entry name" value="Cbr1-like_FAD-bd_dom"/>
</dbReference>
<reference evidence="11 12" key="1">
    <citation type="submission" date="2016-11" db="EMBL/GenBank/DDBJ databases">
        <authorList>
            <person name="Jaros S."/>
            <person name="Januszkiewicz K."/>
            <person name="Wedrychowicz H."/>
        </authorList>
    </citation>
    <scope>NUCLEOTIDE SEQUENCE [LARGE SCALE GENOMIC DNA]</scope>
    <source>
        <strain evidence="11 12">CGMCC 1.12145</strain>
    </source>
</reference>
<evidence type="ECO:0000313" key="12">
    <source>
        <dbReference type="Proteomes" id="UP000182248"/>
    </source>
</evidence>
<dbReference type="EMBL" id="FPJE01000007">
    <property type="protein sequence ID" value="SFW43633.1"/>
    <property type="molecule type" value="Genomic_DNA"/>
</dbReference>
<keyword evidence="6" id="KW-0560">Oxidoreductase</keyword>
<dbReference type="InterPro" id="IPR001709">
    <property type="entry name" value="Flavoprot_Pyr_Nucl_cyt_Rdtase"/>
</dbReference>
<dbReference type="RefSeq" id="WP_072316893.1">
    <property type="nucleotide sequence ID" value="NZ_FPJE01000007.1"/>
</dbReference>
<dbReference type="GO" id="GO:0046872">
    <property type="term" value="F:metal ion binding"/>
    <property type="evidence" value="ECO:0007669"/>
    <property type="project" value="UniProtKB-KW"/>
</dbReference>
<dbReference type="InterPro" id="IPR039261">
    <property type="entry name" value="FNR_nucleotide-bd"/>
</dbReference>
<dbReference type="InterPro" id="IPR017927">
    <property type="entry name" value="FAD-bd_FR_type"/>
</dbReference>
<evidence type="ECO:0000256" key="5">
    <source>
        <dbReference type="ARBA" id="ARBA00022827"/>
    </source>
</evidence>
<accession>A0A1K1P820</accession>
<protein>
    <submittedName>
        <fullName evidence="11">Ring-1,2-phenylacetyl-CoA epoxidase subunit PaaE</fullName>
    </submittedName>
</protein>
<dbReference type="PRINTS" id="PR00371">
    <property type="entry name" value="FPNCR"/>
</dbReference>
<dbReference type="InterPro" id="IPR050415">
    <property type="entry name" value="MRET"/>
</dbReference>
<evidence type="ECO:0000256" key="4">
    <source>
        <dbReference type="ARBA" id="ARBA00022723"/>
    </source>
</evidence>
<dbReference type="CDD" id="cd06214">
    <property type="entry name" value="PA_degradation_oxidoreductase_like"/>
    <property type="match status" value="1"/>
</dbReference>
<organism evidence="11 12">
    <name type="scientific">Sinomicrobium oceani</name>
    <dbReference type="NCBI Taxonomy" id="1150368"/>
    <lineage>
        <taxon>Bacteria</taxon>
        <taxon>Pseudomonadati</taxon>
        <taxon>Bacteroidota</taxon>
        <taxon>Flavobacteriia</taxon>
        <taxon>Flavobacteriales</taxon>
        <taxon>Flavobacteriaceae</taxon>
        <taxon>Sinomicrobium</taxon>
    </lineage>
</organism>
<dbReference type="Pfam" id="PF00970">
    <property type="entry name" value="FAD_binding_6"/>
    <property type="match status" value="1"/>
</dbReference>
<proteinExistence type="predicted"/>
<feature type="domain" description="FAD-binding FR-type" evidence="10">
    <location>
        <begin position="2"/>
        <end position="106"/>
    </location>
</feature>
<keyword evidence="5" id="KW-0274">FAD</keyword>
<evidence type="ECO:0000256" key="1">
    <source>
        <dbReference type="ARBA" id="ARBA00001974"/>
    </source>
</evidence>
<dbReference type="Proteomes" id="UP000182248">
    <property type="component" value="Unassembled WGS sequence"/>
</dbReference>
<dbReference type="PROSITE" id="PS51384">
    <property type="entry name" value="FAD_FR"/>
    <property type="match status" value="1"/>
</dbReference>
<dbReference type="Gene3D" id="3.10.20.30">
    <property type="match status" value="1"/>
</dbReference>
<dbReference type="Pfam" id="PF00111">
    <property type="entry name" value="Fer2"/>
    <property type="match status" value="1"/>
</dbReference>
<dbReference type="Gene3D" id="2.40.30.10">
    <property type="entry name" value="Translation factors"/>
    <property type="match status" value="1"/>
</dbReference>
<dbReference type="InterPro" id="IPR001433">
    <property type="entry name" value="OxRdtase_FAD/NAD-bd"/>
</dbReference>
<evidence type="ECO:0000256" key="6">
    <source>
        <dbReference type="ARBA" id="ARBA00023002"/>
    </source>
</evidence>
<dbReference type="GO" id="GO:0051537">
    <property type="term" value="F:2 iron, 2 sulfur cluster binding"/>
    <property type="evidence" value="ECO:0007669"/>
    <property type="project" value="UniProtKB-KW"/>
</dbReference>
<dbReference type="PROSITE" id="PS00197">
    <property type="entry name" value="2FE2S_FER_1"/>
    <property type="match status" value="1"/>
</dbReference>
<dbReference type="InterPro" id="IPR001041">
    <property type="entry name" value="2Fe-2S_ferredoxin-type"/>
</dbReference>
<dbReference type="InterPro" id="IPR006058">
    <property type="entry name" value="2Fe2S_fd_BS"/>
</dbReference>
<name>A0A1K1P820_9FLAO</name>
<dbReference type="OrthoDB" id="9789468at2"/>
<dbReference type="GO" id="GO:0050660">
    <property type="term" value="F:flavin adenine dinucleotide binding"/>
    <property type="evidence" value="ECO:0007669"/>
    <property type="project" value="TreeGrafter"/>
</dbReference>
<dbReference type="AlphaFoldDB" id="A0A1K1P820"/>
<sequence>MLHFHPLRVSEIERNTPSSVTITFDVPETLREAFSYKAGQHITIRKEFDGKEIRRSYSICTSPGEEKLSVGVKEIPGGTFSGYANNVLKEGDILEVHPPEGHFAFTPDHSKARAIAAFAAGSGITPIISILKTLLEEEPESRFVLVYGNRNTGETMFLKDITTLIAGYPERLTVYFTYSRAEEDNALFGRIEHATVNYVLKNKQKNTVFDAFYLCGPEEMVQTVSETLKENTIAEEKIHFELFTSSSEEKELDENLDGQTRIKIIVDDEEFEFTMPQSEKVLDAALKHDIDAPYSCQGGVCSSCLARVTEGEVKMVKNQILTDGEIAEGLVLTCQSHPVTPTLTIDYDDV</sequence>
<keyword evidence="12" id="KW-1185">Reference proteome</keyword>
<evidence type="ECO:0000259" key="10">
    <source>
        <dbReference type="PROSITE" id="PS51384"/>
    </source>
</evidence>
<keyword evidence="4" id="KW-0479">Metal-binding</keyword>
<dbReference type="PRINTS" id="PR00406">
    <property type="entry name" value="CYTB5RDTASE"/>
</dbReference>
<evidence type="ECO:0000259" key="9">
    <source>
        <dbReference type="PROSITE" id="PS51085"/>
    </source>
</evidence>
<evidence type="ECO:0000256" key="2">
    <source>
        <dbReference type="ARBA" id="ARBA00022630"/>
    </source>
</evidence>
<dbReference type="CDD" id="cd00207">
    <property type="entry name" value="fer2"/>
    <property type="match status" value="1"/>
</dbReference>
<dbReference type="GO" id="GO:0016491">
    <property type="term" value="F:oxidoreductase activity"/>
    <property type="evidence" value="ECO:0007669"/>
    <property type="project" value="UniProtKB-KW"/>
</dbReference>